<accession>A0AAD9FY68</accession>
<feature type="compositionally biased region" description="Basic and acidic residues" evidence="1">
    <location>
        <begin position="9"/>
        <end position="22"/>
    </location>
</feature>
<dbReference type="EMBL" id="JASMQC010000068">
    <property type="protein sequence ID" value="KAK1928440.1"/>
    <property type="molecule type" value="Genomic_DNA"/>
</dbReference>
<name>A0AAD9FY68_9STRA</name>
<dbReference type="AlphaFoldDB" id="A0AAD9FY68"/>
<evidence type="ECO:0000313" key="3">
    <source>
        <dbReference type="Proteomes" id="UP001259832"/>
    </source>
</evidence>
<dbReference type="Proteomes" id="UP001259832">
    <property type="component" value="Unassembled WGS sequence"/>
</dbReference>
<feature type="region of interest" description="Disordered" evidence="1">
    <location>
        <begin position="1"/>
        <end position="49"/>
    </location>
</feature>
<gene>
    <name evidence="2" type="ORF">P3T76_016062</name>
</gene>
<keyword evidence="3" id="KW-1185">Reference proteome</keyword>
<sequence length="80" mass="8966">MDQMCLVRAELRRERRPADRSTHQRRRAMKENERGGSYHEPSRSRGRVVGKEAGTVNACTCGAAIGKGGLQIEARNAEER</sequence>
<evidence type="ECO:0000256" key="1">
    <source>
        <dbReference type="SAM" id="MobiDB-lite"/>
    </source>
</evidence>
<evidence type="ECO:0000313" key="2">
    <source>
        <dbReference type="EMBL" id="KAK1928440.1"/>
    </source>
</evidence>
<proteinExistence type="predicted"/>
<organism evidence="2 3">
    <name type="scientific">Phytophthora citrophthora</name>
    <dbReference type="NCBI Taxonomy" id="4793"/>
    <lineage>
        <taxon>Eukaryota</taxon>
        <taxon>Sar</taxon>
        <taxon>Stramenopiles</taxon>
        <taxon>Oomycota</taxon>
        <taxon>Peronosporomycetes</taxon>
        <taxon>Peronosporales</taxon>
        <taxon>Peronosporaceae</taxon>
        <taxon>Phytophthora</taxon>
    </lineage>
</organism>
<comment type="caution">
    <text evidence="2">The sequence shown here is derived from an EMBL/GenBank/DDBJ whole genome shotgun (WGS) entry which is preliminary data.</text>
</comment>
<protein>
    <submittedName>
        <fullName evidence="2">Uncharacterized protein</fullName>
    </submittedName>
</protein>
<reference evidence="2" key="1">
    <citation type="submission" date="2023-08" db="EMBL/GenBank/DDBJ databases">
        <title>Reference Genome Resource for the Citrus Pathogen Phytophthora citrophthora.</title>
        <authorList>
            <person name="Moller H."/>
            <person name="Coetzee B."/>
            <person name="Rose L.J."/>
            <person name="Van Niekerk J.M."/>
        </authorList>
    </citation>
    <scope>NUCLEOTIDE SEQUENCE</scope>
    <source>
        <strain evidence="2">STE-U-9442</strain>
    </source>
</reference>
<feature type="compositionally biased region" description="Basic and acidic residues" evidence="1">
    <location>
        <begin position="29"/>
        <end position="43"/>
    </location>
</feature>